<dbReference type="EMBL" id="OX365700">
    <property type="protein sequence ID" value="CAI4033299.1"/>
    <property type="molecule type" value="Genomic_DNA"/>
</dbReference>
<dbReference type="InterPro" id="IPR024079">
    <property type="entry name" value="MetalloPept_cat_dom_sf"/>
</dbReference>
<dbReference type="KEGG" id="nti:DNFV4_03735"/>
<sequence length="758" mass="82827">MSPDPTRMESSSSIAEDLELDDLARLALSEVHEREEQTETAEYDATADTAAKAKPAITAAPIAPPLPVTPIKILRRRVSGRYRSSGTGFQLELRMDVDGSRPTNRFSGDFFSTSGSTSAYFGSFIVAAPTISVTATQATIEGIGQFTWSTAYQKVKVTIPRTLIFSPPGSATVQFATPSGTAGASYLCPFVSAYFRTVQWEQDCVQGTVPFVSYNTGSLPQPATSPVRDLGVAKAYAEAGIEMQTAGMANIVNSSEAGPNAKWSDSELHAAMVNNFSLWANIPQWKVYLLVATAHEGGYRGIMFDYADAFQRQGCAVFYDAIKGTDAATQRAQLRTYVHELGHCFNLLHSWQKNLANPPAPLGPNGGLGDLSWMNYAWQYQPPPPAPGGEAAYWANFPFQFTDNEIAHLRHAFYRNIILGGNAFATGAAEIDPMLFADAVEDYSGLQLELRARSAFAFGEPVVVEIKLSTTDTRGRHVHTFLHPNTTMVQIAIRQPSGRTLLYRPMIEHCVDEERTTKLDPDQPAVYESAYIGYGKDGFYFEQPGAYQLRAIYVAPDGSRVVSPTLTIRVRSPHSAADEEVAELLMGDEQGKLLYLLGSDSDALKRGNEAFDELLAKHGKHPLAVYANLVKGINAGRDYKRLAADRPDKTVSVRKAEAGESIQQLSSVAEASAGERGVDNITLNMVIRRIARAQKKAGDLDRAEATLDRMVETFKRKQLKPQVLRRITAQAEAEKASLGLGGHSGESNNNGRRARRKH</sequence>
<evidence type="ECO:0000256" key="1">
    <source>
        <dbReference type="SAM" id="MobiDB-lite"/>
    </source>
</evidence>
<protein>
    <submittedName>
        <fullName evidence="2">Uncharacterized protein</fullName>
    </submittedName>
</protein>
<reference evidence="2" key="1">
    <citation type="submission" date="2022-10" db="EMBL/GenBank/DDBJ databases">
        <authorList>
            <person name="Koch H."/>
        </authorList>
    </citation>
    <scope>NUCLEOTIDE SEQUENCE</scope>
    <source>
        <strain evidence="2">DNF</strain>
    </source>
</reference>
<evidence type="ECO:0000313" key="2">
    <source>
        <dbReference type="EMBL" id="CAI4033299.1"/>
    </source>
</evidence>
<name>A0AA86N266_9BACT</name>
<keyword evidence="3" id="KW-1185">Reference proteome</keyword>
<dbReference type="Gene3D" id="3.40.390.10">
    <property type="entry name" value="Collagenase (Catalytic Domain)"/>
    <property type="match status" value="1"/>
</dbReference>
<dbReference type="RefSeq" id="WP_289270388.1">
    <property type="nucleotide sequence ID" value="NZ_OX365700.1"/>
</dbReference>
<evidence type="ECO:0000313" key="3">
    <source>
        <dbReference type="Proteomes" id="UP001179121"/>
    </source>
</evidence>
<gene>
    <name evidence="2" type="ORF">DNFV4_03735</name>
</gene>
<dbReference type="GO" id="GO:0008237">
    <property type="term" value="F:metallopeptidase activity"/>
    <property type="evidence" value="ECO:0007669"/>
    <property type="project" value="InterPro"/>
</dbReference>
<organism evidence="2 3">
    <name type="scientific">Nitrospira tepida</name>
    <dbReference type="NCBI Taxonomy" id="2973512"/>
    <lineage>
        <taxon>Bacteria</taxon>
        <taxon>Pseudomonadati</taxon>
        <taxon>Nitrospirota</taxon>
        <taxon>Nitrospiria</taxon>
        <taxon>Nitrospirales</taxon>
        <taxon>Nitrospiraceae</taxon>
        <taxon>Nitrospira</taxon>
    </lineage>
</organism>
<proteinExistence type="predicted"/>
<dbReference type="AlphaFoldDB" id="A0AA86N266"/>
<dbReference type="SUPFAM" id="SSF55486">
    <property type="entry name" value="Metalloproteases ('zincins'), catalytic domain"/>
    <property type="match status" value="1"/>
</dbReference>
<dbReference type="Proteomes" id="UP001179121">
    <property type="component" value="Chromosome"/>
</dbReference>
<accession>A0AA86N266</accession>
<feature type="region of interest" description="Disordered" evidence="1">
    <location>
        <begin position="734"/>
        <end position="758"/>
    </location>
</feature>